<organism evidence="8 9">
    <name type="scientific">Mucilaginibacter gossypiicola</name>
    <dbReference type="NCBI Taxonomy" id="551995"/>
    <lineage>
        <taxon>Bacteria</taxon>
        <taxon>Pseudomonadati</taxon>
        <taxon>Bacteroidota</taxon>
        <taxon>Sphingobacteriia</taxon>
        <taxon>Sphingobacteriales</taxon>
        <taxon>Sphingobacteriaceae</taxon>
        <taxon>Mucilaginibacter</taxon>
    </lineage>
</organism>
<protein>
    <submittedName>
        <fullName evidence="8">Starch-binding associating with outer membrane</fullName>
    </submittedName>
</protein>
<evidence type="ECO:0000313" key="8">
    <source>
        <dbReference type="EMBL" id="SEO06376.1"/>
    </source>
</evidence>
<proteinExistence type="inferred from homology"/>
<dbReference type="EMBL" id="FOCL01000005">
    <property type="protein sequence ID" value="SEO06376.1"/>
    <property type="molecule type" value="Genomic_DNA"/>
</dbReference>
<comment type="similarity">
    <text evidence="2">Belongs to the SusD family.</text>
</comment>
<dbReference type="Pfam" id="PF14322">
    <property type="entry name" value="SusD-like_3"/>
    <property type="match status" value="1"/>
</dbReference>
<name>A0A1H8LNI0_9SPHI</name>
<keyword evidence="4" id="KW-0472">Membrane</keyword>
<evidence type="ECO:0000313" key="9">
    <source>
        <dbReference type="Proteomes" id="UP000198942"/>
    </source>
</evidence>
<keyword evidence="3" id="KW-0732">Signal</keyword>
<evidence type="ECO:0000256" key="4">
    <source>
        <dbReference type="ARBA" id="ARBA00023136"/>
    </source>
</evidence>
<dbReference type="Gene3D" id="1.25.40.390">
    <property type="match status" value="1"/>
</dbReference>
<evidence type="ECO:0000256" key="5">
    <source>
        <dbReference type="ARBA" id="ARBA00023237"/>
    </source>
</evidence>
<dbReference type="InterPro" id="IPR011990">
    <property type="entry name" value="TPR-like_helical_dom_sf"/>
</dbReference>
<dbReference type="InterPro" id="IPR033985">
    <property type="entry name" value="SusD-like_N"/>
</dbReference>
<dbReference type="STRING" id="551995.SAMN05192574_105168"/>
<dbReference type="SUPFAM" id="SSF48452">
    <property type="entry name" value="TPR-like"/>
    <property type="match status" value="1"/>
</dbReference>
<keyword evidence="5" id="KW-0998">Cell outer membrane</keyword>
<evidence type="ECO:0000259" key="7">
    <source>
        <dbReference type="Pfam" id="PF14322"/>
    </source>
</evidence>
<evidence type="ECO:0000256" key="1">
    <source>
        <dbReference type="ARBA" id="ARBA00004442"/>
    </source>
</evidence>
<dbReference type="OrthoDB" id="5694214at2"/>
<dbReference type="RefSeq" id="WP_091212024.1">
    <property type="nucleotide sequence ID" value="NZ_FOCL01000005.1"/>
</dbReference>
<dbReference type="Proteomes" id="UP000198942">
    <property type="component" value="Unassembled WGS sequence"/>
</dbReference>
<dbReference type="Pfam" id="PF07980">
    <property type="entry name" value="SusD_RagB"/>
    <property type="match status" value="1"/>
</dbReference>
<evidence type="ECO:0000256" key="2">
    <source>
        <dbReference type="ARBA" id="ARBA00006275"/>
    </source>
</evidence>
<evidence type="ECO:0000256" key="3">
    <source>
        <dbReference type="ARBA" id="ARBA00022729"/>
    </source>
</evidence>
<accession>A0A1H8LNI0</accession>
<reference evidence="9" key="1">
    <citation type="submission" date="2016-10" db="EMBL/GenBank/DDBJ databases">
        <authorList>
            <person name="Varghese N."/>
            <person name="Submissions S."/>
        </authorList>
    </citation>
    <scope>NUCLEOTIDE SEQUENCE [LARGE SCALE GENOMIC DNA]</scope>
    <source>
        <strain evidence="9">Gh-48</strain>
    </source>
</reference>
<dbReference type="PROSITE" id="PS51257">
    <property type="entry name" value="PROKAR_LIPOPROTEIN"/>
    <property type="match status" value="1"/>
</dbReference>
<evidence type="ECO:0000259" key="6">
    <source>
        <dbReference type="Pfam" id="PF07980"/>
    </source>
</evidence>
<keyword evidence="9" id="KW-1185">Reference proteome</keyword>
<dbReference type="AlphaFoldDB" id="A0A1H8LNI0"/>
<feature type="domain" description="RagB/SusD" evidence="6">
    <location>
        <begin position="331"/>
        <end position="565"/>
    </location>
</feature>
<gene>
    <name evidence="8" type="ORF">SAMN05192574_105168</name>
</gene>
<dbReference type="InterPro" id="IPR012944">
    <property type="entry name" value="SusD_RagB_dom"/>
</dbReference>
<comment type="subcellular location">
    <subcellularLocation>
        <location evidence="1">Cell outer membrane</location>
    </subcellularLocation>
</comment>
<dbReference type="GO" id="GO:0009279">
    <property type="term" value="C:cell outer membrane"/>
    <property type="evidence" value="ECO:0007669"/>
    <property type="project" value="UniProtKB-SubCell"/>
</dbReference>
<feature type="domain" description="SusD-like N-terminal" evidence="7">
    <location>
        <begin position="66"/>
        <end position="218"/>
    </location>
</feature>
<sequence length="565" mass="62595">MKKLRNIIPLMLIAVMAFGVTGCKKYIEESNLGGQTDETYYVTKAGFEDLAKSNYSNLRYIVSNNALYTLGTDIYTSYGITDVNALNIYNVSLNSSIADVDSFWKQLYYSIGTANTTLYWATKVQGMDATALNTRVGESKALRAYYYFLLAETFGDVPLVLTRSTSASVSFSRAPEKDVYTQIITDLTDAIAVLPATTTDFGRVTKGFAQHLLSKVYLTRGYKTYAASTDFSQAATTAEALINSGTYSLKSSYSSLFDPTVANFQVNSEVIFSVQYSTNAATNQVYYLGKVQATAVTGNNLHQNFLWDTQGLSVIGRSSLYNKPNYVSVPDPYFFTLFDKARDSRYGATVWNALIAQSAGTVSGRTFAVGDTVIYYPDAAFTAEQKAAKKYFVFNPDEYHSSPFSGTTRTYPQFKKFRELNLTFADYAGTRDTYVFRLAETYLIAAEAELKAGNTAKALQLYNTIRTRAAITGVNPATGVSYATEMQVTSLSIDDILDERARELAGEEFRWFELKRTGKLISRTLAHNEEAAAANNLKETFLLRPVPQSQIDLNRGASFPQNPGY</sequence>